<accession>A0ABX5MA29</accession>
<organism evidence="1 2">
    <name type="scientific">Nitrosomonas eutropha</name>
    <dbReference type="NCBI Taxonomy" id="916"/>
    <lineage>
        <taxon>Bacteria</taxon>
        <taxon>Pseudomonadati</taxon>
        <taxon>Pseudomonadota</taxon>
        <taxon>Betaproteobacteria</taxon>
        <taxon>Nitrosomonadales</taxon>
        <taxon>Nitrosomonadaceae</taxon>
        <taxon>Nitrosomonas</taxon>
    </lineage>
</organism>
<keyword evidence="2" id="KW-1185">Reference proteome</keyword>
<feature type="non-terminal residue" evidence="1">
    <location>
        <position position="1"/>
    </location>
</feature>
<dbReference type="EMBL" id="QICQ01000013">
    <property type="protein sequence ID" value="PXV81023.1"/>
    <property type="molecule type" value="Genomic_DNA"/>
</dbReference>
<comment type="caution">
    <text evidence="1">The sequence shown here is derived from an EMBL/GenBank/DDBJ whole genome shotgun (WGS) entry which is preliminary data.</text>
</comment>
<gene>
    <name evidence="1" type="ORF">C8R14_1131</name>
</gene>
<sequence>SHTPRDFEQVLRPYTLALSFVSKSHEKEKTFYF</sequence>
<protein>
    <submittedName>
        <fullName evidence="1">Uncharacterized protein</fullName>
    </submittedName>
</protein>
<proteinExistence type="predicted"/>
<reference evidence="1 2" key="1">
    <citation type="submission" date="2018-04" db="EMBL/GenBank/DDBJ databases">
        <title>Active sludge and wastewater microbial communities from Klosterneuburg, Austria.</title>
        <authorList>
            <person name="Wagner M."/>
        </authorList>
    </citation>
    <scope>NUCLEOTIDE SEQUENCE [LARGE SCALE GENOMIC DNA]</scope>
    <source>
        <strain evidence="1 2">Nm 57</strain>
    </source>
</reference>
<evidence type="ECO:0000313" key="1">
    <source>
        <dbReference type="EMBL" id="PXV81023.1"/>
    </source>
</evidence>
<evidence type="ECO:0000313" key="2">
    <source>
        <dbReference type="Proteomes" id="UP000247780"/>
    </source>
</evidence>
<name>A0ABX5MA29_9PROT</name>
<dbReference type="Proteomes" id="UP000247780">
    <property type="component" value="Unassembled WGS sequence"/>
</dbReference>